<feature type="chain" id="PRO_5034883114" evidence="1">
    <location>
        <begin position="19"/>
        <end position="370"/>
    </location>
</feature>
<feature type="domain" description="SGNH hydrolase-type esterase" evidence="2">
    <location>
        <begin position="39"/>
        <end position="274"/>
    </location>
</feature>
<dbReference type="CDD" id="cd01823">
    <property type="entry name" value="SEST_like"/>
    <property type="match status" value="1"/>
</dbReference>
<keyword evidence="4" id="KW-1185">Reference proteome</keyword>
<sequence>MRTLSRLLLLGFVHLCVSLDEQEPLISTPFPHLLIRVAALGDSYSAGLGSGKFLSDSEDGRDNACARMDGSYPWLLSKLNLFHIGQGHLPSFVSCSGNLLEDIDGQIERLGGKKFDIITLSISGNDFKFGQVVVDCVYPYRFLPGYDRFERACNGTLTEAEKVIKNPAKWKEFRNTIKSIESKALAPHGKIYITGYAKFFAPPREYDACDNTYFFPRRILAVLPMKYSTRSRMNDLVGLVNAQIETNIAGSLESATFVDIDDHFTGRRFCEPENEDDLIGADNPNVWFNDLTTTLEEDSTWNPDSVSRCPEEDPWAAWALDLPESVQNDTDLVPRGIGDNLQRASSFHPKKAAHIATAIKVANMIFIDFA</sequence>
<evidence type="ECO:0000313" key="3">
    <source>
        <dbReference type="EMBL" id="TVY24762.1"/>
    </source>
</evidence>
<feature type="signal peptide" evidence="1">
    <location>
        <begin position="1"/>
        <end position="18"/>
    </location>
</feature>
<dbReference type="OrthoDB" id="21678at2759"/>
<dbReference type="InterPro" id="IPR013830">
    <property type="entry name" value="SGNH_hydro"/>
</dbReference>
<dbReference type="EMBL" id="QGMH01000118">
    <property type="protein sequence ID" value="TVY24762.1"/>
    <property type="molecule type" value="Genomic_DNA"/>
</dbReference>
<dbReference type="PANTHER" id="PTHR37981">
    <property type="entry name" value="LIPASE 2"/>
    <property type="match status" value="1"/>
</dbReference>
<dbReference type="InterPro" id="IPR037460">
    <property type="entry name" value="SEST-like"/>
</dbReference>
<organism evidence="3 4">
    <name type="scientific">Lachnellula hyalina</name>
    <dbReference type="NCBI Taxonomy" id="1316788"/>
    <lineage>
        <taxon>Eukaryota</taxon>
        <taxon>Fungi</taxon>
        <taxon>Dikarya</taxon>
        <taxon>Ascomycota</taxon>
        <taxon>Pezizomycotina</taxon>
        <taxon>Leotiomycetes</taxon>
        <taxon>Helotiales</taxon>
        <taxon>Lachnaceae</taxon>
        <taxon>Lachnellula</taxon>
    </lineage>
</organism>
<accession>A0A8H8TWS6</accession>
<reference evidence="3 4" key="1">
    <citation type="submission" date="2018-05" db="EMBL/GenBank/DDBJ databases">
        <title>Genome sequencing and assembly of the regulated plant pathogen Lachnellula willkommii and related sister species for the development of diagnostic species identification markers.</title>
        <authorList>
            <person name="Giroux E."/>
            <person name="Bilodeau G."/>
        </authorList>
    </citation>
    <scope>NUCLEOTIDE SEQUENCE [LARGE SCALE GENOMIC DNA]</scope>
    <source>
        <strain evidence="3 4">CBS 185.66</strain>
    </source>
</reference>
<dbReference type="Proteomes" id="UP000431533">
    <property type="component" value="Unassembled WGS sequence"/>
</dbReference>
<dbReference type="InterPro" id="IPR036514">
    <property type="entry name" value="SGNH_hydro_sf"/>
</dbReference>
<dbReference type="RefSeq" id="XP_031003550.1">
    <property type="nucleotide sequence ID" value="XM_031152486.1"/>
</dbReference>
<name>A0A8H8TWS6_9HELO</name>
<evidence type="ECO:0000313" key="4">
    <source>
        <dbReference type="Proteomes" id="UP000431533"/>
    </source>
</evidence>
<evidence type="ECO:0000256" key="1">
    <source>
        <dbReference type="SAM" id="SignalP"/>
    </source>
</evidence>
<keyword evidence="1" id="KW-0732">Signal</keyword>
<dbReference type="GO" id="GO:0006629">
    <property type="term" value="P:lipid metabolic process"/>
    <property type="evidence" value="ECO:0007669"/>
    <property type="project" value="TreeGrafter"/>
</dbReference>
<dbReference type="AlphaFoldDB" id="A0A8H8TWS6"/>
<dbReference type="Pfam" id="PF13472">
    <property type="entry name" value="Lipase_GDSL_2"/>
    <property type="match status" value="1"/>
</dbReference>
<dbReference type="GO" id="GO:0016788">
    <property type="term" value="F:hydrolase activity, acting on ester bonds"/>
    <property type="evidence" value="ECO:0007669"/>
    <property type="project" value="InterPro"/>
</dbReference>
<gene>
    <name evidence="3" type="ORF">LHYA1_G007557</name>
</gene>
<comment type="caution">
    <text evidence="3">The sequence shown here is derived from an EMBL/GenBank/DDBJ whole genome shotgun (WGS) entry which is preliminary data.</text>
</comment>
<dbReference type="PANTHER" id="PTHR37981:SF1">
    <property type="entry name" value="SGNH HYDROLASE-TYPE ESTERASE DOMAIN-CONTAINING PROTEIN"/>
    <property type="match status" value="1"/>
</dbReference>
<dbReference type="Gene3D" id="3.40.50.1110">
    <property type="entry name" value="SGNH hydrolase"/>
    <property type="match status" value="1"/>
</dbReference>
<dbReference type="GeneID" id="41987755"/>
<evidence type="ECO:0000259" key="2">
    <source>
        <dbReference type="Pfam" id="PF13472"/>
    </source>
</evidence>
<proteinExistence type="predicted"/>
<dbReference type="SUPFAM" id="SSF52266">
    <property type="entry name" value="SGNH hydrolase"/>
    <property type="match status" value="1"/>
</dbReference>
<protein>
    <submittedName>
        <fullName evidence="3">Lipase</fullName>
    </submittedName>
</protein>
<feature type="non-terminal residue" evidence="3">
    <location>
        <position position="1"/>
    </location>
</feature>